<name>A0A484B1H0_DRONA</name>
<dbReference type="SMART" id="SM00271">
    <property type="entry name" value="DnaJ"/>
    <property type="match status" value="1"/>
</dbReference>
<dbReference type="SUPFAM" id="SSF46565">
    <property type="entry name" value="Chaperone J-domain"/>
    <property type="match status" value="1"/>
</dbReference>
<feature type="transmembrane region" description="Helical" evidence="8">
    <location>
        <begin position="89"/>
        <end position="108"/>
    </location>
</feature>
<reference evidence="10 11" key="1">
    <citation type="journal article" date="2019" name="J. Hered.">
        <title>An Improved Genome Assembly for Drosophila navojoa, the Basal Species in the mojavensis Cluster.</title>
        <authorList>
            <person name="Vanderlinde T."/>
            <person name="Dupim E.G."/>
            <person name="Nazario-Yepiz N.O."/>
            <person name="Carvalho A.B."/>
        </authorList>
    </citation>
    <scope>NUCLEOTIDE SEQUENCE [LARGE SCALE GENOMIC DNA]</scope>
    <source>
        <strain evidence="10">Navoj_Jal97</strain>
        <tissue evidence="10">Whole organism</tissue>
    </source>
</reference>
<comment type="function">
    <text evidence="1">May function as a co-chaperone.</text>
</comment>
<feature type="transmembrane region" description="Helical" evidence="8">
    <location>
        <begin position="200"/>
        <end position="217"/>
    </location>
</feature>
<dbReference type="Pfam" id="PF00226">
    <property type="entry name" value="DnaJ"/>
    <property type="match status" value="1"/>
</dbReference>
<dbReference type="InterPro" id="IPR036869">
    <property type="entry name" value="J_dom_sf"/>
</dbReference>
<keyword evidence="5 8" id="KW-1133">Transmembrane helix</keyword>
<evidence type="ECO:0000256" key="6">
    <source>
        <dbReference type="ARBA" id="ARBA00023136"/>
    </source>
</evidence>
<feature type="compositionally biased region" description="Low complexity" evidence="7">
    <location>
        <begin position="17"/>
        <end position="29"/>
    </location>
</feature>
<dbReference type="Pfam" id="PF05154">
    <property type="entry name" value="TM2"/>
    <property type="match status" value="1"/>
</dbReference>
<comment type="caution">
    <text evidence="10">The sequence shown here is derived from an EMBL/GenBank/DDBJ whole genome shotgun (WGS) entry which is preliminary data.</text>
</comment>
<feature type="domain" description="J" evidence="9">
    <location>
        <begin position="366"/>
        <end position="436"/>
    </location>
</feature>
<dbReference type="CDD" id="cd06257">
    <property type="entry name" value="DnaJ"/>
    <property type="match status" value="1"/>
</dbReference>
<dbReference type="InterPro" id="IPR007829">
    <property type="entry name" value="TM2"/>
</dbReference>
<feature type="region of interest" description="Disordered" evidence="7">
    <location>
        <begin position="54"/>
        <end position="75"/>
    </location>
</feature>
<evidence type="ECO:0000259" key="9">
    <source>
        <dbReference type="PROSITE" id="PS50076"/>
    </source>
</evidence>
<dbReference type="PROSITE" id="PS50076">
    <property type="entry name" value="DNAJ_2"/>
    <property type="match status" value="1"/>
</dbReference>
<dbReference type="Proteomes" id="UP000295192">
    <property type="component" value="Unassembled WGS sequence"/>
</dbReference>
<evidence type="ECO:0000256" key="7">
    <source>
        <dbReference type="SAM" id="MobiDB-lite"/>
    </source>
</evidence>
<evidence type="ECO:0000256" key="4">
    <source>
        <dbReference type="ARBA" id="ARBA00022692"/>
    </source>
</evidence>
<dbReference type="GO" id="GO:0016020">
    <property type="term" value="C:membrane"/>
    <property type="evidence" value="ECO:0007669"/>
    <property type="project" value="UniProtKB-SubCell"/>
</dbReference>
<evidence type="ECO:0000313" key="10">
    <source>
        <dbReference type="EMBL" id="TDG42707.1"/>
    </source>
</evidence>
<dbReference type="OrthoDB" id="10262359at2759"/>
<dbReference type="STRING" id="7232.A0A484B1H0"/>
<evidence type="ECO:0000256" key="3">
    <source>
        <dbReference type="ARBA" id="ARBA00020945"/>
    </source>
</evidence>
<accession>A0A484B1H0</accession>
<organism evidence="10 11">
    <name type="scientific">Drosophila navojoa</name>
    <name type="common">Fruit fly</name>
    <dbReference type="NCBI Taxonomy" id="7232"/>
    <lineage>
        <taxon>Eukaryota</taxon>
        <taxon>Metazoa</taxon>
        <taxon>Ecdysozoa</taxon>
        <taxon>Arthropoda</taxon>
        <taxon>Hexapoda</taxon>
        <taxon>Insecta</taxon>
        <taxon>Pterygota</taxon>
        <taxon>Neoptera</taxon>
        <taxon>Endopterygota</taxon>
        <taxon>Diptera</taxon>
        <taxon>Brachycera</taxon>
        <taxon>Muscomorpha</taxon>
        <taxon>Ephydroidea</taxon>
        <taxon>Drosophilidae</taxon>
        <taxon>Drosophila</taxon>
    </lineage>
</organism>
<dbReference type="AlphaFoldDB" id="A0A484B1H0"/>
<keyword evidence="11" id="KW-1185">Reference proteome</keyword>
<evidence type="ECO:0000256" key="2">
    <source>
        <dbReference type="ARBA" id="ARBA00004141"/>
    </source>
</evidence>
<sequence>MVRISQKMGLKKTILYNNNNNEGNNNANGKIRNSPGTISGKIRGSPAASGYEMIVDSGPGSVPPPEKPKGDTKQQHVEQNMLPKKKSVVVAYLLWLVGGIFGLHHLYLRRDRQAFLWWCSLGGYLGVGWLSEIFLIPEYVRDANEDPQFMKLFIAKMQAYPRPPYSSKRFMGQIMFGYLFGQLFSAAIPQSITGGIDLSWLHWFIPLFVSLGVWTVGNIGRECGIWWPCFAGAFVGYLARFYIYDETYSLLVTSLVSALVFDSVAKQWRRTPERRRTKGERTLYLGAAVCIYIAVWSSVVLFNGSIPDDDGGEVPIYEALQNFLASAWWTDLKQALYDTYTYGQHHGWYETWREVFESMDVDGERTAYKVLGVSATASQADITAAYRKLSKENHPDKVKDESLREAAHKRFIEIQQAYNVLSKIKSNRRRKNNKYNVDDAIKL</sequence>
<feature type="transmembrane region" description="Helical" evidence="8">
    <location>
        <begin position="248"/>
        <end position="265"/>
    </location>
</feature>
<proteinExistence type="predicted"/>
<feature type="transmembrane region" description="Helical" evidence="8">
    <location>
        <begin position="114"/>
        <end position="135"/>
    </location>
</feature>
<dbReference type="PRINTS" id="PR00625">
    <property type="entry name" value="JDOMAIN"/>
</dbReference>
<dbReference type="EMBL" id="LSRL02000205">
    <property type="protein sequence ID" value="TDG42707.1"/>
    <property type="molecule type" value="Genomic_DNA"/>
</dbReference>
<keyword evidence="6 8" id="KW-0472">Membrane</keyword>
<evidence type="ECO:0000256" key="8">
    <source>
        <dbReference type="SAM" id="Phobius"/>
    </source>
</evidence>
<dbReference type="Gene3D" id="1.10.287.110">
    <property type="entry name" value="DnaJ domain"/>
    <property type="match status" value="1"/>
</dbReference>
<gene>
    <name evidence="10" type="ORF">AWZ03_010873</name>
</gene>
<dbReference type="InterPro" id="IPR001623">
    <property type="entry name" value="DnaJ_domain"/>
</dbReference>
<feature type="compositionally biased region" description="Basic and acidic residues" evidence="7">
    <location>
        <begin position="66"/>
        <end position="75"/>
    </location>
</feature>
<keyword evidence="4 8" id="KW-0812">Transmembrane</keyword>
<evidence type="ECO:0000313" key="11">
    <source>
        <dbReference type="Proteomes" id="UP000295192"/>
    </source>
</evidence>
<protein>
    <recommendedName>
        <fullName evidence="3">DnaJ homolog subfamily C member 22</fullName>
    </recommendedName>
</protein>
<comment type="subcellular location">
    <subcellularLocation>
        <location evidence="2">Membrane</location>
        <topology evidence="2">Multi-pass membrane protein</topology>
    </subcellularLocation>
</comment>
<dbReference type="PANTHER" id="PTHR44733">
    <property type="entry name" value="DNAJ HOMOLOG SUBFAMILY C MEMBER 22"/>
    <property type="match status" value="1"/>
</dbReference>
<feature type="region of interest" description="Disordered" evidence="7">
    <location>
        <begin position="16"/>
        <end position="39"/>
    </location>
</feature>
<feature type="transmembrane region" description="Helical" evidence="8">
    <location>
        <begin position="285"/>
        <end position="306"/>
    </location>
</feature>
<dbReference type="PANTHER" id="PTHR44733:SF1">
    <property type="entry name" value="DNAJ HOMOLOG SUBFAMILY C MEMBER 22"/>
    <property type="match status" value="1"/>
</dbReference>
<dbReference type="OMA" id="VWWHCLL"/>
<evidence type="ECO:0000256" key="5">
    <source>
        <dbReference type="ARBA" id="ARBA00022989"/>
    </source>
</evidence>
<evidence type="ECO:0000256" key="1">
    <source>
        <dbReference type="ARBA" id="ARBA00002080"/>
    </source>
</evidence>
<feature type="transmembrane region" description="Helical" evidence="8">
    <location>
        <begin position="224"/>
        <end position="242"/>
    </location>
</feature>
<feature type="transmembrane region" description="Helical" evidence="8">
    <location>
        <begin position="170"/>
        <end position="188"/>
    </location>
</feature>